<feature type="compositionally biased region" description="Basic residues" evidence="1">
    <location>
        <begin position="202"/>
        <end position="219"/>
    </location>
</feature>
<feature type="region of interest" description="Disordered" evidence="1">
    <location>
        <begin position="195"/>
        <end position="247"/>
    </location>
</feature>
<feature type="region of interest" description="Disordered" evidence="1">
    <location>
        <begin position="1"/>
        <end position="86"/>
    </location>
</feature>
<organism evidence="2 3">
    <name type="scientific">Nepenthes gracilis</name>
    <name type="common">Slender pitcher plant</name>
    <dbReference type="NCBI Taxonomy" id="150966"/>
    <lineage>
        <taxon>Eukaryota</taxon>
        <taxon>Viridiplantae</taxon>
        <taxon>Streptophyta</taxon>
        <taxon>Embryophyta</taxon>
        <taxon>Tracheophyta</taxon>
        <taxon>Spermatophyta</taxon>
        <taxon>Magnoliopsida</taxon>
        <taxon>eudicotyledons</taxon>
        <taxon>Gunneridae</taxon>
        <taxon>Pentapetalae</taxon>
        <taxon>Caryophyllales</taxon>
        <taxon>Nepenthaceae</taxon>
        <taxon>Nepenthes</taxon>
    </lineage>
</organism>
<evidence type="ECO:0000256" key="1">
    <source>
        <dbReference type="SAM" id="MobiDB-lite"/>
    </source>
</evidence>
<accession>A0AAD3Y2N6</accession>
<name>A0AAD3Y2N6_NEPGR</name>
<feature type="compositionally biased region" description="Acidic residues" evidence="1">
    <location>
        <begin position="65"/>
        <end position="76"/>
    </location>
</feature>
<feature type="compositionally biased region" description="Basic and acidic residues" evidence="1">
    <location>
        <begin position="7"/>
        <end position="17"/>
    </location>
</feature>
<dbReference type="EMBL" id="BSYO01000032">
    <property type="protein sequence ID" value="GMH27222.1"/>
    <property type="molecule type" value="Genomic_DNA"/>
</dbReference>
<evidence type="ECO:0000313" key="2">
    <source>
        <dbReference type="EMBL" id="GMH27222.1"/>
    </source>
</evidence>
<evidence type="ECO:0000313" key="3">
    <source>
        <dbReference type="Proteomes" id="UP001279734"/>
    </source>
</evidence>
<sequence length="247" mass="27598">MIKRRFYRNEHGKRDDASDSFSSSSSDCDLEAQTDDASESEAADHQRIPQSEPDAPLCASSSGYESEDSSADDVDGDSPGFINGNDIGLKIDRQKLTNAQLSSKEDGGIAKTSTGNVGRCSLKCKSVFKCRLCPKIICLNEETLRAHLKSRRHARSEKLLNDGRLKCVLNSDGEEVLLEEDGETHAERHARIISLVQEEPKRKSRGRQRQRQRLKRKKGGNNAQIHEQETESSAKRRKNVESHGKSY</sequence>
<reference evidence="2" key="1">
    <citation type="submission" date="2023-05" db="EMBL/GenBank/DDBJ databases">
        <title>Nepenthes gracilis genome sequencing.</title>
        <authorList>
            <person name="Fukushima K."/>
        </authorList>
    </citation>
    <scope>NUCLEOTIDE SEQUENCE</scope>
    <source>
        <strain evidence="2">SING2019-196</strain>
    </source>
</reference>
<gene>
    <name evidence="2" type="ORF">Nepgr_029065</name>
</gene>
<dbReference type="Proteomes" id="UP001279734">
    <property type="component" value="Unassembled WGS sequence"/>
</dbReference>
<keyword evidence="3" id="KW-1185">Reference proteome</keyword>
<proteinExistence type="predicted"/>
<protein>
    <submittedName>
        <fullName evidence="2">Uncharacterized protein</fullName>
    </submittedName>
</protein>
<feature type="compositionally biased region" description="Basic and acidic residues" evidence="1">
    <location>
        <begin position="226"/>
        <end position="247"/>
    </location>
</feature>
<comment type="caution">
    <text evidence="2">The sequence shown here is derived from an EMBL/GenBank/DDBJ whole genome shotgun (WGS) entry which is preliminary data.</text>
</comment>
<dbReference type="PANTHER" id="PTHR36332:SF1">
    <property type="entry name" value="STRESS RESPONSE PROTEIN"/>
    <property type="match status" value="1"/>
</dbReference>
<dbReference type="AlphaFoldDB" id="A0AAD3Y2N6"/>
<feature type="compositionally biased region" description="Acidic residues" evidence="1">
    <location>
        <begin position="28"/>
        <end position="41"/>
    </location>
</feature>
<dbReference type="PANTHER" id="PTHR36332">
    <property type="entry name" value="STRESS RESPONSE PROTEIN"/>
    <property type="match status" value="1"/>
</dbReference>